<dbReference type="Gene3D" id="6.20.20.10">
    <property type="match status" value="1"/>
</dbReference>
<organism evidence="1 2">
    <name type="scientific">Prevotella amnii DNF00058</name>
    <dbReference type="NCBI Taxonomy" id="1401066"/>
    <lineage>
        <taxon>Bacteria</taxon>
        <taxon>Pseudomonadati</taxon>
        <taxon>Bacteroidota</taxon>
        <taxon>Bacteroidia</taxon>
        <taxon>Bacteroidales</taxon>
        <taxon>Prevotellaceae</taxon>
        <taxon>Prevotella</taxon>
    </lineage>
</organism>
<gene>
    <name evidence="1" type="ORF">HMPREF9302_03520</name>
</gene>
<evidence type="ECO:0000313" key="2">
    <source>
        <dbReference type="Proteomes" id="UP000029614"/>
    </source>
</evidence>
<dbReference type="OrthoDB" id="1079792at2"/>
<accession>A0A096B0I9</accession>
<dbReference type="RefSeq" id="WP_036854710.1">
    <property type="nucleotide sequence ID" value="NZ_JRNU01000011.1"/>
</dbReference>
<dbReference type="Proteomes" id="UP000029614">
    <property type="component" value="Unassembled WGS sequence"/>
</dbReference>
<evidence type="ECO:0000313" key="1">
    <source>
        <dbReference type="EMBL" id="KGF52506.1"/>
    </source>
</evidence>
<sequence>METNKINNGCKSQNNNKIKNETELLEMFTEPDGFRAFTYIPFLHPIYNEVWATEGHVIIRINPDRLNKHYEPVKGCEKLKLPKVLKPCHLSCTYKAIRQALDACPLVDEVVTEENEEDCKECGGTGEVEWEYTDDNLHTHYQDFDCPVCGGSGVITHKLEKHTGKKVHDEEAIVKIGNSFFRWYYLDIVAKALAHIGADVISVTANDPMGMTEFVFDNIKIGLIFYKCKEGEGYNAEVELKETSCKIE</sequence>
<proteinExistence type="predicted"/>
<protein>
    <recommendedName>
        <fullName evidence="3">C2H2-type domain-containing protein</fullName>
    </recommendedName>
</protein>
<reference evidence="1 2" key="1">
    <citation type="submission" date="2014-07" db="EMBL/GenBank/DDBJ databases">
        <authorList>
            <person name="McCorrison J."/>
            <person name="Sanka R."/>
            <person name="Torralba M."/>
            <person name="Gillis M."/>
            <person name="Haft D.H."/>
            <person name="Methe B."/>
            <person name="Sutton G."/>
            <person name="Nelson K.E."/>
        </authorList>
    </citation>
    <scope>NUCLEOTIDE SEQUENCE [LARGE SCALE GENOMIC DNA]</scope>
    <source>
        <strain evidence="1 2">DNF00058</strain>
    </source>
</reference>
<keyword evidence="2" id="KW-1185">Reference proteome</keyword>
<dbReference type="InterPro" id="IPR036410">
    <property type="entry name" value="HSP_DnaJ_Cys-rich_dom_sf"/>
</dbReference>
<name>A0A096B0I9_9BACT</name>
<evidence type="ECO:0008006" key="3">
    <source>
        <dbReference type="Google" id="ProtNLM"/>
    </source>
</evidence>
<dbReference type="SUPFAM" id="SSF57938">
    <property type="entry name" value="DnaJ/Hsp40 cysteine-rich domain"/>
    <property type="match status" value="1"/>
</dbReference>
<dbReference type="EMBL" id="JRNU01000011">
    <property type="protein sequence ID" value="KGF52506.1"/>
    <property type="molecule type" value="Genomic_DNA"/>
</dbReference>
<dbReference type="AlphaFoldDB" id="A0A096B0I9"/>
<comment type="caution">
    <text evidence="1">The sequence shown here is derived from an EMBL/GenBank/DDBJ whole genome shotgun (WGS) entry which is preliminary data.</text>
</comment>